<dbReference type="KEGG" id="bcoh:BC6307_21295"/>
<gene>
    <name evidence="1" type="ORF">BC6307_21295</name>
</gene>
<accession>A0A223KW09</accession>
<dbReference type="EMBL" id="CP018866">
    <property type="protein sequence ID" value="AST93620.1"/>
    <property type="molecule type" value="Genomic_DNA"/>
</dbReference>
<dbReference type="RefSeq" id="WP_066419915.1">
    <property type="nucleotide sequence ID" value="NZ_CP018866.1"/>
</dbReference>
<sequence length="196" mass="23418">MENKDYRIRTIHINSSKEEGIVEEYRRIIHPNLKQDEAALISKKIIIVENDKVNKDSIITIKNPKKEKIDYINRLDTTYEQEYLHELKEEYTLTQKQLKQITGEYNKYTKNNELMDKLYIENAVGVKHKKEKIKEITIEIVLEDRLNKWRSAFENHYEGIINCLSNLENYMLTTELKEELENKGNILSTYFDDVTK</sequence>
<protein>
    <submittedName>
        <fullName evidence="1">Uncharacterized protein</fullName>
    </submittedName>
</protein>
<reference evidence="1 2" key="1">
    <citation type="submission" date="2016-12" db="EMBL/GenBank/DDBJ databases">
        <title>The whole genome sequencing and assembly of Bacillus cohnii DSM 6307T strain.</title>
        <authorList>
            <person name="Lee Y.-J."/>
            <person name="Yi H."/>
            <person name="Bahn Y.-S."/>
            <person name="Kim J.F."/>
            <person name="Lee D.-W."/>
        </authorList>
    </citation>
    <scope>NUCLEOTIDE SEQUENCE [LARGE SCALE GENOMIC DNA]</scope>
    <source>
        <strain evidence="1 2">DSM 6307</strain>
    </source>
</reference>
<evidence type="ECO:0000313" key="2">
    <source>
        <dbReference type="Proteomes" id="UP000215224"/>
    </source>
</evidence>
<name>A0A223KW09_9BACI</name>
<organism evidence="1 2">
    <name type="scientific">Sutcliffiella cohnii</name>
    <dbReference type="NCBI Taxonomy" id="33932"/>
    <lineage>
        <taxon>Bacteria</taxon>
        <taxon>Bacillati</taxon>
        <taxon>Bacillota</taxon>
        <taxon>Bacilli</taxon>
        <taxon>Bacillales</taxon>
        <taxon>Bacillaceae</taxon>
        <taxon>Sutcliffiella</taxon>
    </lineage>
</organism>
<keyword evidence="2" id="KW-1185">Reference proteome</keyword>
<dbReference type="Proteomes" id="UP000215224">
    <property type="component" value="Chromosome"/>
</dbReference>
<evidence type="ECO:0000313" key="1">
    <source>
        <dbReference type="EMBL" id="AST93620.1"/>
    </source>
</evidence>
<proteinExistence type="predicted"/>
<dbReference type="AlphaFoldDB" id="A0A223KW09"/>